<keyword evidence="2" id="KW-1133">Transmembrane helix</keyword>
<keyword evidence="4" id="KW-1185">Reference proteome</keyword>
<dbReference type="AlphaFoldDB" id="F4PKC1"/>
<feature type="region of interest" description="Disordered" evidence="1">
    <location>
        <begin position="187"/>
        <end position="212"/>
    </location>
</feature>
<sequence length="212" mass="24004">MVTHSTAIGQRMKKIFIFPDKVEVITNGEYGFSVNGNLIPMQREGKNLVCFTDIGKWTVSTGTARSMGLDTQLYLNDRNVETNEPYYPSYKSMVKVYLFFIFLLFLLGPACIVAIVAAYIDRTVNVSYPKTDTPIQTTAVPTIENMAIIIDNPNSQSSPMCYDITQDQENHPTFSSYYPTKLFYPPPDPYPIDPPSFQQQQQPQQLTVEVTD</sequence>
<gene>
    <name evidence="3" type="ORF">DFA_06183</name>
</gene>
<dbReference type="Proteomes" id="UP000007797">
    <property type="component" value="Unassembled WGS sequence"/>
</dbReference>
<protein>
    <submittedName>
        <fullName evidence="3">Uncharacterized protein</fullName>
    </submittedName>
</protein>
<dbReference type="KEGG" id="dfa:DFA_06183"/>
<evidence type="ECO:0000313" key="4">
    <source>
        <dbReference type="Proteomes" id="UP000007797"/>
    </source>
</evidence>
<evidence type="ECO:0000313" key="3">
    <source>
        <dbReference type="EMBL" id="EGG24045.1"/>
    </source>
</evidence>
<keyword evidence="2" id="KW-0812">Transmembrane</keyword>
<name>F4PKC1_CACFS</name>
<reference evidence="4" key="1">
    <citation type="journal article" date="2011" name="Genome Res.">
        <title>Phylogeny-wide analysis of social amoeba genomes highlights ancient origins for complex intercellular communication.</title>
        <authorList>
            <person name="Heidel A.J."/>
            <person name="Lawal H.M."/>
            <person name="Felder M."/>
            <person name="Schilde C."/>
            <person name="Helps N.R."/>
            <person name="Tunggal B."/>
            <person name="Rivero F."/>
            <person name="John U."/>
            <person name="Schleicher M."/>
            <person name="Eichinger L."/>
            <person name="Platzer M."/>
            <person name="Noegel A.A."/>
            <person name="Schaap P."/>
            <person name="Gloeckner G."/>
        </authorList>
    </citation>
    <scope>NUCLEOTIDE SEQUENCE [LARGE SCALE GENOMIC DNA]</scope>
    <source>
        <strain evidence="4">SH3</strain>
    </source>
</reference>
<accession>F4PKC1</accession>
<proteinExistence type="predicted"/>
<dbReference type="EMBL" id="GL883007">
    <property type="protein sequence ID" value="EGG24045.1"/>
    <property type="molecule type" value="Genomic_DNA"/>
</dbReference>
<evidence type="ECO:0000256" key="2">
    <source>
        <dbReference type="SAM" id="Phobius"/>
    </source>
</evidence>
<dbReference type="RefSeq" id="XP_004361896.1">
    <property type="nucleotide sequence ID" value="XM_004361839.1"/>
</dbReference>
<feature type="transmembrane region" description="Helical" evidence="2">
    <location>
        <begin position="96"/>
        <end position="120"/>
    </location>
</feature>
<organism evidence="3 4">
    <name type="scientific">Cavenderia fasciculata</name>
    <name type="common">Slime mold</name>
    <name type="synonym">Dictyostelium fasciculatum</name>
    <dbReference type="NCBI Taxonomy" id="261658"/>
    <lineage>
        <taxon>Eukaryota</taxon>
        <taxon>Amoebozoa</taxon>
        <taxon>Evosea</taxon>
        <taxon>Eumycetozoa</taxon>
        <taxon>Dictyostelia</taxon>
        <taxon>Acytosteliales</taxon>
        <taxon>Cavenderiaceae</taxon>
        <taxon>Cavenderia</taxon>
    </lineage>
</organism>
<keyword evidence="2" id="KW-0472">Membrane</keyword>
<dbReference type="GeneID" id="14876449"/>
<evidence type="ECO:0000256" key="1">
    <source>
        <dbReference type="SAM" id="MobiDB-lite"/>
    </source>
</evidence>